<reference evidence="11" key="2">
    <citation type="submission" date="2021-04" db="EMBL/GenBank/DDBJ databases">
        <authorList>
            <person name="Gilroy R."/>
        </authorList>
    </citation>
    <scope>NUCLEOTIDE SEQUENCE</scope>
    <source>
        <strain evidence="11">687</strain>
    </source>
</reference>
<reference evidence="11" key="1">
    <citation type="journal article" date="2021" name="PeerJ">
        <title>Extensive microbial diversity within the chicken gut microbiome revealed by metagenomics and culture.</title>
        <authorList>
            <person name="Gilroy R."/>
            <person name="Ravi A."/>
            <person name="Getino M."/>
            <person name="Pursley I."/>
            <person name="Horton D.L."/>
            <person name="Alikhan N.F."/>
            <person name="Baker D."/>
            <person name="Gharbi K."/>
            <person name="Hall N."/>
            <person name="Watson M."/>
            <person name="Adriaenssens E.M."/>
            <person name="Foster-Nyarko E."/>
            <person name="Jarju S."/>
            <person name="Secka A."/>
            <person name="Antonio M."/>
            <person name="Oren A."/>
            <person name="Chaudhuri R.R."/>
            <person name="La Ragione R."/>
            <person name="Hildebrand F."/>
            <person name="Pallen M.J."/>
        </authorList>
    </citation>
    <scope>NUCLEOTIDE SEQUENCE</scope>
    <source>
        <strain evidence="11">687</strain>
    </source>
</reference>
<gene>
    <name evidence="11" type="ORF">IAA31_03330</name>
</gene>
<dbReference type="PANTHER" id="PTHR43442">
    <property type="entry name" value="GLUCONOKINASE-RELATED"/>
    <property type="match status" value="1"/>
</dbReference>
<keyword evidence="8" id="KW-0311">Gluconate utilization</keyword>
<evidence type="ECO:0000256" key="2">
    <source>
        <dbReference type="ARBA" id="ARBA00008420"/>
    </source>
</evidence>
<dbReference type="SUPFAM" id="SSF52540">
    <property type="entry name" value="P-loop containing nucleoside triphosphate hydrolases"/>
    <property type="match status" value="1"/>
</dbReference>
<organism evidence="11 12">
    <name type="scientific">Candidatus Anaerobiospirillum merdipullorum</name>
    <dbReference type="NCBI Taxonomy" id="2838450"/>
    <lineage>
        <taxon>Bacteria</taxon>
        <taxon>Pseudomonadati</taxon>
        <taxon>Pseudomonadota</taxon>
        <taxon>Gammaproteobacteria</taxon>
        <taxon>Aeromonadales</taxon>
        <taxon>Succinivibrionaceae</taxon>
        <taxon>Anaerobiospirillum</taxon>
    </lineage>
</organism>
<comment type="caution">
    <text evidence="11">The sequence shown here is derived from an EMBL/GenBank/DDBJ whole genome shotgun (WGS) entry which is preliminary data.</text>
</comment>
<dbReference type="GO" id="GO:0005524">
    <property type="term" value="F:ATP binding"/>
    <property type="evidence" value="ECO:0007669"/>
    <property type="project" value="UniProtKB-KW"/>
</dbReference>
<dbReference type="Proteomes" id="UP000824150">
    <property type="component" value="Unassembled WGS sequence"/>
</dbReference>
<dbReference type="GO" id="GO:0019521">
    <property type="term" value="P:D-gluconate metabolic process"/>
    <property type="evidence" value="ECO:0007669"/>
    <property type="project" value="UniProtKB-KW"/>
</dbReference>
<dbReference type="Pfam" id="PF01202">
    <property type="entry name" value="SKI"/>
    <property type="match status" value="1"/>
</dbReference>
<evidence type="ECO:0000256" key="10">
    <source>
        <dbReference type="RuleBase" id="RU363066"/>
    </source>
</evidence>
<dbReference type="AlphaFoldDB" id="A0A9E2NS23"/>
<dbReference type="PANTHER" id="PTHR43442:SF3">
    <property type="entry name" value="GLUCONOKINASE-RELATED"/>
    <property type="match status" value="1"/>
</dbReference>
<name>A0A9E2NS23_9GAMM</name>
<dbReference type="InterPro" id="IPR027417">
    <property type="entry name" value="P-loop_NTPase"/>
</dbReference>
<dbReference type="GO" id="GO:0005737">
    <property type="term" value="C:cytoplasm"/>
    <property type="evidence" value="ECO:0007669"/>
    <property type="project" value="TreeGrafter"/>
</dbReference>
<keyword evidence="7 10" id="KW-0067">ATP-binding</keyword>
<evidence type="ECO:0000313" key="11">
    <source>
        <dbReference type="EMBL" id="MBU3826505.1"/>
    </source>
</evidence>
<evidence type="ECO:0000256" key="1">
    <source>
        <dbReference type="ARBA" id="ARBA00004761"/>
    </source>
</evidence>
<dbReference type="Gene3D" id="3.40.50.300">
    <property type="entry name" value="P-loop containing nucleotide triphosphate hydrolases"/>
    <property type="match status" value="1"/>
</dbReference>
<comment type="similarity">
    <text evidence="2 10">Belongs to the gluconokinase GntK/GntV family.</text>
</comment>
<dbReference type="InterPro" id="IPR031322">
    <property type="entry name" value="Shikimate/glucono_kinase"/>
</dbReference>
<evidence type="ECO:0000256" key="8">
    <source>
        <dbReference type="ARBA" id="ARBA00023064"/>
    </source>
</evidence>
<comment type="pathway">
    <text evidence="1">Carbohydrate acid metabolism.</text>
</comment>
<evidence type="ECO:0000256" key="5">
    <source>
        <dbReference type="ARBA" id="ARBA00022741"/>
    </source>
</evidence>
<keyword evidence="4 10" id="KW-0808">Transferase</keyword>
<evidence type="ECO:0000313" key="12">
    <source>
        <dbReference type="Proteomes" id="UP000824150"/>
    </source>
</evidence>
<dbReference type="EC" id="2.7.1.12" evidence="3 10"/>
<dbReference type="NCBIfam" id="TIGR01313">
    <property type="entry name" value="therm_gnt_kin"/>
    <property type="match status" value="1"/>
</dbReference>
<proteinExistence type="inferred from homology"/>
<evidence type="ECO:0000256" key="6">
    <source>
        <dbReference type="ARBA" id="ARBA00022777"/>
    </source>
</evidence>
<evidence type="ECO:0000256" key="9">
    <source>
        <dbReference type="ARBA" id="ARBA00048090"/>
    </source>
</evidence>
<dbReference type="FunFam" id="3.40.50.300:FF:000522">
    <property type="entry name" value="Gluconokinase"/>
    <property type="match status" value="1"/>
</dbReference>
<accession>A0A9E2NS23</accession>
<dbReference type="GO" id="GO:0046316">
    <property type="term" value="F:gluconokinase activity"/>
    <property type="evidence" value="ECO:0007669"/>
    <property type="project" value="UniProtKB-EC"/>
</dbReference>
<comment type="catalytic activity">
    <reaction evidence="9 10">
        <text>D-gluconate + ATP = 6-phospho-D-gluconate + ADP + H(+)</text>
        <dbReference type="Rhea" id="RHEA:19433"/>
        <dbReference type="ChEBI" id="CHEBI:15378"/>
        <dbReference type="ChEBI" id="CHEBI:18391"/>
        <dbReference type="ChEBI" id="CHEBI:30616"/>
        <dbReference type="ChEBI" id="CHEBI:58759"/>
        <dbReference type="ChEBI" id="CHEBI:456216"/>
        <dbReference type="EC" id="2.7.1.12"/>
    </reaction>
</comment>
<evidence type="ECO:0000256" key="3">
    <source>
        <dbReference type="ARBA" id="ARBA00012054"/>
    </source>
</evidence>
<protein>
    <recommendedName>
        <fullName evidence="3 10">Gluconokinase</fullName>
        <ecNumber evidence="3 10">2.7.1.12</ecNumber>
    </recommendedName>
</protein>
<dbReference type="EMBL" id="JAHLFG010000036">
    <property type="protein sequence ID" value="MBU3826505.1"/>
    <property type="molecule type" value="Genomic_DNA"/>
</dbReference>
<dbReference type="InterPro" id="IPR006001">
    <property type="entry name" value="Therm_gnt_kin"/>
</dbReference>
<dbReference type="CDD" id="cd02021">
    <property type="entry name" value="GntK"/>
    <property type="match status" value="1"/>
</dbReference>
<evidence type="ECO:0000256" key="7">
    <source>
        <dbReference type="ARBA" id="ARBA00022840"/>
    </source>
</evidence>
<keyword evidence="5 10" id="KW-0547">Nucleotide-binding</keyword>
<sequence>MTKKCVIVMGVCGSGKTSVGLALASHFNCRFVDGDDLHPRANIDKMASGQPLNDEDREPWLTRINDVVYSLKMRSAAGVIVCSALKKKYRDHIRQGNDNVCFLHLYGSFDTIIERMHKRSGHYMKEDMVKSQFDTLQFPGDDEKDVINVDITPSLDEVIATSIKAVEELEKDVK</sequence>
<keyword evidence="6 10" id="KW-0418">Kinase</keyword>
<evidence type="ECO:0000256" key="4">
    <source>
        <dbReference type="ARBA" id="ARBA00022679"/>
    </source>
</evidence>